<feature type="region of interest" description="Disordered" evidence="1">
    <location>
        <begin position="22"/>
        <end position="41"/>
    </location>
</feature>
<dbReference type="Proteomes" id="UP000238176">
    <property type="component" value="Unassembled WGS sequence"/>
</dbReference>
<dbReference type="EMBL" id="PVTJ01000001">
    <property type="protein sequence ID" value="PRY62331.1"/>
    <property type="molecule type" value="Genomic_DNA"/>
</dbReference>
<gene>
    <name evidence="2" type="ORF">B0I28_101659</name>
</gene>
<organism evidence="2 3">
    <name type="scientific">Glycomyces artemisiae</name>
    <dbReference type="NCBI Taxonomy" id="1076443"/>
    <lineage>
        <taxon>Bacteria</taxon>
        <taxon>Bacillati</taxon>
        <taxon>Actinomycetota</taxon>
        <taxon>Actinomycetes</taxon>
        <taxon>Glycomycetales</taxon>
        <taxon>Glycomycetaceae</taxon>
        <taxon>Glycomyces</taxon>
    </lineage>
</organism>
<protein>
    <submittedName>
        <fullName evidence="2">Uncharacterized protein</fullName>
    </submittedName>
</protein>
<proteinExistence type="predicted"/>
<dbReference type="AlphaFoldDB" id="A0A2T0UWL7"/>
<dbReference type="RefSeq" id="WP_106362356.1">
    <property type="nucleotide sequence ID" value="NZ_PVTJ01000001.1"/>
</dbReference>
<comment type="caution">
    <text evidence="2">The sequence shown here is derived from an EMBL/GenBank/DDBJ whole genome shotgun (WGS) entry which is preliminary data.</text>
</comment>
<sequence length="123" mass="13003">MHGIGDFRDLFGDDRYRTPVRPTYATPVLGDGEAGREAPLGDPQTRARRIAAAAAAVWNHEGVQLGGSDYAHPVDRSWAIEATGPVVADLLAVLKEHGCDVDDERIQDAAGAIAILAARSSDA</sequence>
<accession>A0A2T0UWL7</accession>
<dbReference type="OrthoDB" id="5190739at2"/>
<name>A0A2T0UWL7_9ACTN</name>
<keyword evidence="3" id="KW-1185">Reference proteome</keyword>
<reference evidence="2 3" key="1">
    <citation type="submission" date="2018-03" db="EMBL/GenBank/DDBJ databases">
        <title>Genomic Encyclopedia of Type Strains, Phase III (KMG-III): the genomes of soil and plant-associated and newly described type strains.</title>
        <authorList>
            <person name="Whitman W."/>
        </authorList>
    </citation>
    <scope>NUCLEOTIDE SEQUENCE [LARGE SCALE GENOMIC DNA]</scope>
    <source>
        <strain evidence="2 3">CGMCC 4.7067</strain>
    </source>
</reference>
<evidence type="ECO:0000256" key="1">
    <source>
        <dbReference type="SAM" id="MobiDB-lite"/>
    </source>
</evidence>
<evidence type="ECO:0000313" key="2">
    <source>
        <dbReference type="EMBL" id="PRY62331.1"/>
    </source>
</evidence>
<evidence type="ECO:0000313" key="3">
    <source>
        <dbReference type="Proteomes" id="UP000238176"/>
    </source>
</evidence>